<gene>
    <name evidence="2" type="ORF">DWX20_06050</name>
</gene>
<dbReference type="InterPro" id="IPR025324">
    <property type="entry name" value="DUF4230"/>
</dbReference>
<dbReference type="EMBL" id="QRWX01000002">
    <property type="protein sequence ID" value="RGT56366.1"/>
    <property type="molecule type" value="Genomic_DNA"/>
</dbReference>
<reference evidence="2 3" key="1">
    <citation type="submission" date="2018-08" db="EMBL/GenBank/DDBJ databases">
        <title>A genome reference for cultivated species of the human gut microbiota.</title>
        <authorList>
            <person name="Zou Y."/>
            <person name="Xue W."/>
            <person name="Luo G."/>
        </authorList>
    </citation>
    <scope>NUCLEOTIDE SEQUENCE [LARGE SCALE GENOMIC DNA]</scope>
    <source>
        <strain evidence="2 3">AF18-46</strain>
    </source>
</reference>
<evidence type="ECO:0000313" key="2">
    <source>
        <dbReference type="EMBL" id="RGT56366.1"/>
    </source>
</evidence>
<sequence length="205" mass="23330">MKTIKKFLGIKISLWLILLIGAILLGTYLYGYTQNNPKNNSQSSSMVQYIQEANEVVFLNVGIEKVVTAKNQTTIPWTDIGIPFSEKKSIIILNYAAKLGIRTHVKVEQLSEKKYKIIVPKYEVLGIELDKTNPYQLYDSSGELLSYSTQNIDTGTLVAQTLSNEEQAKYLEKYVENINDSAKSYYKALFQSISKDIELEFEFSE</sequence>
<dbReference type="RefSeq" id="WP_006525191.1">
    <property type="nucleotide sequence ID" value="NZ_CABJCF010000002.1"/>
</dbReference>
<proteinExistence type="predicted"/>
<dbReference type="Pfam" id="PF14014">
    <property type="entry name" value="DUF4230"/>
    <property type="match status" value="1"/>
</dbReference>
<accession>A0A412PFE2</accession>
<evidence type="ECO:0000313" key="3">
    <source>
        <dbReference type="Proteomes" id="UP000284731"/>
    </source>
</evidence>
<comment type="caution">
    <text evidence="2">The sequence shown here is derived from an EMBL/GenBank/DDBJ whole genome shotgun (WGS) entry which is preliminary data.</text>
</comment>
<feature type="transmembrane region" description="Helical" evidence="1">
    <location>
        <begin position="12"/>
        <end position="32"/>
    </location>
</feature>
<protein>
    <submittedName>
        <fullName evidence="2">DUF4230 domain-containing protein</fullName>
    </submittedName>
</protein>
<organism evidence="2 3">
    <name type="scientific">Solobacterium moorei</name>
    <dbReference type="NCBI Taxonomy" id="102148"/>
    <lineage>
        <taxon>Bacteria</taxon>
        <taxon>Bacillati</taxon>
        <taxon>Bacillota</taxon>
        <taxon>Erysipelotrichia</taxon>
        <taxon>Erysipelotrichales</taxon>
        <taxon>Erysipelotrichaceae</taxon>
        <taxon>Solobacterium</taxon>
    </lineage>
</organism>
<dbReference type="AlphaFoldDB" id="A0A412PFE2"/>
<evidence type="ECO:0000256" key="1">
    <source>
        <dbReference type="SAM" id="Phobius"/>
    </source>
</evidence>
<name>A0A412PFE2_9FIRM</name>
<keyword evidence="1" id="KW-0812">Transmembrane</keyword>
<dbReference type="Proteomes" id="UP000284731">
    <property type="component" value="Unassembled WGS sequence"/>
</dbReference>
<keyword evidence="1" id="KW-1133">Transmembrane helix</keyword>
<keyword evidence="1" id="KW-0472">Membrane</keyword>